<dbReference type="InterPro" id="IPR010718">
    <property type="entry name" value="DUF1294"/>
</dbReference>
<dbReference type="Proteomes" id="UP000186079">
    <property type="component" value="Unassembled WGS sequence"/>
</dbReference>
<protein>
    <submittedName>
        <fullName evidence="2">Uncharacterized membrane protein YsdA, DUF1294 family</fullName>
    </submittedName>
</protein>
<dbReference type="AlphaFoldDB" id="A0A1N6PDQ3"/>
<dbReference type="OrthoDB" id="72963at2"/>
<accession>A0A1N6PDQ3</accession>
<evidence type="ECO:0000256" key="1">
    <source>
        <dbReference type="SAM" id="Phobius"/>
    </source>
</evidence>
<proteinExistence type="predicted"/>
<dbReference type="Pfam" id="PF06961">
    <property type="entry name" value="DUF1294"/>
    <property type="match status" value="1"/>
</dbReference>
<name>A0A1N6PDQ3_9PSED</name>
<keyword evidence="1" id="KW-0472">Membrane</keyword>
<keyword evidence="1" id="KW-1133">Transmembrane helix</keyword>
<feature type="transmembrane region" description="Helical" evidence="1">
    <location>
        <begin position="12"/>
        <end position="30"/>
    </location>
</feature>
<organism evidence="2 3">
    <name type="scientific">Pseudomonas flexibilis</name>
    <dbReference type="NCBI Taxonomy" id="706570"/>
    <lineage>
        <taxon>Bacteria</taxon>
        <taxon>Pseudomonadati</taxon>
        <taxon>Pseudomonadota</taxon>
        <taxon>Gammaproteobacteria</taxon>
        <taxon>Pseudomonadales</taxon>
        <taxon>Pseudomonadaceae</taxon>
        <taxon>Pseudomonas</taxon>
    </lineage>
</organism>
<evidence type="ECO:0000313" key="3">
    <source>
        <dbReference type="Proteomes" id="UP000186079"/>
    </source>
</evidence>
<feature type="transmembrane region" description="Helical" evidence="1">
    <location>
        <begin position="99"/>
        <end position="119"/>
    </location>
</feature>
<evidence type="ECO:0000313" key="2">
    <source>
        <dbReference type="EMBL" id="SIQ02518.1"/>
    </source>
</evidence>
<feature type="transmembrane region" description="Helical" evidence="1">
    <location>
        <begin position="36"/>
        <end position="52"/>
    </location>
</feature>
<reference evidence="2 3" key="1">
    <citation type="submission" date="2017-01" db="EMBL/GenBank/DDBJ databases">
        <authorList>
            <person name="Mah S.A."/>
            <person name="Swanson W.J."/>
            <person name="Moy G.W."/>
            <person name="Vacquier V.D."/>
        </authorList>
    </citation>
    <scope>NUCLEOTIDE SEQUENCE [LARGE SCALE GENOMIC DNA]</scope>
    <source>
        <strain evidence="2 3">ATCC 29606</strain>
    </source>
</reference>
<keyword evidence="1" id="KW-0812">Transmembrane</keyword>
<gene>
    <name evidence="2" type="ORF">SAMN05421672_102119</name>
</gene>
<dbReference type="EMBL" id="FTMC01000002">
    <property type="protein sequence ID" value="SIQ02518.1"/>
    <property type="molecule type" value="Genomic_DNA"/>
</dbReference>
<sequence length="127" mass="14748">MDRLEHSTRLKPAHLLVFAALMAVPVGSALVLGFPIALVAYLLASLVTYGLYRHDKRQAQRGRWRIPEKLLHAAALYGGWPGALVAQQRLRHKTRKLRFLMPFWSIVIVHQLFWVYWLLPESYRFLS</sequence>